<sequence>MSESAVESRRRLRELDGLRGIAIVLVVLSHGWVLWPMDFIDTHEWVRPLFRSGNSAVTVFLVVSGFVSYRGLAHPSGLPRMQPVISLARRVIRVAPALIAMLVALMVVAAIDDTDTASKDTNRSTLLHSITYTYNWYVQDSFLQTRADLGHLWYLSVDMQAFVCFALLAYLLRRRPLGLALSLAGLFLLLVWWRFHAYNTEVIWTVLNRTSVRMDAFIIGALAAAVVTYLPRNQPAYRWIGPVSLVLMLPTLMWCDTDDGYMGWGGTFLEILVAVYVVSVAMTQHDPAPSRFRLMSHPVLVRLGAMSLVLYVWHLPIFHFVHRHTEHWSWWGWSVLVALAATWAISRVCERLIEQPISGVLAASWWQEARSRGLVTYARERGAARPGAWARVIWAPAPKREKTRVG</sequence>
<feature type="transmembrane region" description="Helical" evidence="1">
    <location>
        <begin position="210"/>
        <end position="230"/>
    </location>
</feature>
<dbReference type="InterPro" id="IPR002656">
    <property type="entry name" value="Acyl_transf_3_dom"/>
</dbReference>
<feature type="transmembrane region" description="Helical" evidence="1">
    <location>
        <begin position="94"/>
        <end position="111"/>
    </location>
</feature>
<keyword evidence="1" id="KW-1133">Transmembrane helix</keyword>
<dbReference type="Proteomes" id="UP001596135">
    <property type="component" value="Unassembled WGS sequence"/>
</dbReference>
<dbReference type="PANTHER" id="PTHR23028">
    <property type="entry name" value="ACETYLTRANSFERASE"/>
    <property type="match status" value="1"/>
</dbReference>
<keyword evidence="1" id="KW-0812">Transmembrane</keyword>
<evidence type="ECO:0000259" key="2">
    <source>
        <dbReference type="Pfam" id="PF01757"/>
    </source>
</evidence>
<dbReference type="InterPro" id="IPR050879">
    <property type="entry name" value="Acyltransferase_3"/>
</dbReference>
<evidence type="ECO:0000256" key="1">
    <source>
        <dbReference type="SAM" id="Phobius"/>
    </source>
</evidence>
<feature type="transmembrane region" description="Helical" evidence="1">
    <location>
        <begin position="328"/>
        <end position="345"/>
    </location>
</feature>
<reference evidence="4" key="1">
    <citation type="journal article" date="2019" name="Int. J. Syst. Evol. Microbiol.">
        <title>The Global Catalogue of Microorganisms (GCM) 10K type strain sequencing project: providing services to taxonomists for standard genome sequencing and annotation.</title>
        <authorList>
            <consortium name="The Broad Institute Genomics Platform"/>
            <consortium name="The Broad Institute Genome Sequencing Center for Infectious Disease"/>
            <person name="Wu L."/>
            <person name="Ma J."/>
        </authorList>
    </citation>
    <scope>NUCLEOTIDE SEQUENCE [LARGE SCALE GENOMIC DNA]</scope>
    <source>
        <strain evidence="4">CCUG 54522</strain>
    </source>
</reference>
<organism evidence="3 4">
    <name type="scientific">Nocardioides hankookensis</name>
    <dbReference type="NCBI Taxonomy" id="443157"/>
    <lineage>
        <taxon>Bacteria</taxon>
        <taxon>Bacillati</taxon>
        <taxon>Actinomycetota</taxon>
        <taxon>Actinomycetes</taxon>
        <taxon>Propionibacteriales</taxon>
        <taxon>Nocardioidaceae</taxon>
        <taxon>Nocardioides</taxon>
    </lineage>
</organism>
<evidence type="ECO:0000313" key="3">
    <source>
        <dbReference type="EMBL" id="MFC6043681.1"/>
    </source>
</evidence>
<dbReference type="GO" id="GO:0016746">
    <property type="term" value="F:acyltransferase activity"/>
    <property type="evidence" value="ECO:0007669"/>
    <property type="project" value="UniProtKB-KW"/>
</dbReference>
<accession>A0ABW1LIA4</accession>
<keyword evidence="1" id="KW-0472">Membrane</keyword>
<protein>
    <submittedName>
        <fullName evidence="3">Acyltransferase family protein</fullName>
        <ecNumber evidence="3">2.3.-.-</ecNumber>
    </submittedName>
</protein>
<dbReference type="PANTHER" id="PTHR23028:SF53">
    <property type="entry name" value="ACYL_TRANSF_3 DOMAIN-CONTAINING PROTEIN"/>
    <property type="match status" value="1"/>
</dbReference>
<dbReference type="RefSeq" id="WP_379153944.1">
    <property type="nucleotide sequence ID" value="NZ_JBHSRJ010000004.1"/>
</dbReference>
<feature type="transmembrane region" description="Helical" evidence="1">
    <location>
        <begin position="17"/>
        <end position="35"/>
    </location>
</feature>
<keyword evidence="3" id="KW-0012">Acyltransferase</keyword>
<keyword evidence="3" id="KW-0808">Transferase</keyword>
<gene>
    <name evidence="3" type="ORF">ACFPYL_11375</name>
</gene>
<feature type="transmembrane region" description="Helical" evidence="1">
    <location>
        <begin position="152"/>
        <end position="172"/>
    </location>
</feature>
<dbReference type="EC" id="2.3.-.-" evidence="3"/>
<feature type="domain" description="Acyltransferase 3" evidence="2">
    <location>
        <begin position="14"/>
        <end position="344"/>
    </location>
</feature>
<proteinExistence type="predicted"/>
<evidence type="ECO:0000313" key="4">
    <source>
        <dbReference type="Proteomes" id="UP001596135"/>
    </source>
</evidence>
<feature type="transmembrane region" description="Helical" evidence="1">
    <location>
        <begin position="261"/>
        <end position="278"/>
    </location>
</feature>
<feature type="transmembrane region" description="Helical" evidence="1">
    <location>
        <begin position="299"/>
        <end position="322"/>
    </location>
</feature>
<comment type="caution">
    <text evidence="3">The sequence shown here is derived from an EMBL/GenBank/DDBJ whole genome shotgun (WGS) entry which is preliminary data.</text>
</comment>
<dbReference type="Pfam" id="PF01757">
    <property type="entry name" value="Acyl_transf_3"/>
    <property type="match status" value="1"/>
</dbReference>
<dbReference type="EMBL" id="JBHSRJ010000004">
    <property type="protein sequence ID" value="MFC6043681.1"/>
    <property type="molecule type" value="Genomic_DNA"/>
</dbReference>
<feature type="transmembrane region" description="Helical" evidence="1">
    <location>
        <begin position="55"/>
        <end position="73"/>
    </location>
</feature>
<name>A0ABW1LIA4_9ACTN</name>
<keyword evidence="4" id="KW-1185">Reference proteome</keyword>
<feature type="transmembrane region" description="Helical" evidence="1">
    <location>
        <begin position="179"/>
        <end position="198"/>
    </location>
</feature>